<dbReference type="AlphaFoldDB" id="A0A1Z5RQJ2"/>
<dbReference type="ExpressionAtlas" id="A0A1Z5RQJ2">
    <property type="expression patterns" value="baseline and differential"/>
</dbReference>
<keyword evidence="2" id="KW-1185">Reference proteome</keyword>
<accession>A0A1Z5RQJ2</accession>
<organism evidence="1 2">
    <name type="scientific">Sorghum bicolor</name>
    <name type="common">Sorghum</name>
    <name type="synonym">Sorghum vulgare</name>
    <dbReference type="NCBI Taxonomy" id="4558"/>
    <lineage>
        <taxon>Eukaryota</taxon>
        <taxon>Viridiplantae</taxon>
        <taxon>Streptophyta</taxon>
        <taxon>Embryophyta</taxon>
        <taxon>Tracheophyta</taxon>
        <taxon>Spermatophyta</taxon>
        <taxon>Magnoliopsida</taxon>
        <taxon>Liliopsida</taxon>
        <taxon>Poales</taxon>
        <taxon>Poaceae</taxon>
        <taxon>PACMAD clade</taxon>
        <taxon>Panicoideae</taxon>
        <taxon>Andropogonodae</taxon>
        <taxon>Andropogoneae</taxon>
        <taxon>Sorghinae</taxon>
        <taxon>Sorghum</taxon>
    </lineage>
</organism>
<proteinExistence type="predicted"/>
<evidence type="ECO:0000313" key="1">
    <source>
        <dbReference type="EMBL" id="OQU85666.1"/>
    </source>
</evidence>
<reference evidence="2" key="2">
    <citation type="journal article" date="2018" name="Plant J.">
        <title>The Sorghum bicolor reference genome: improved assembly, gene annotations, a transcriptome atlas, and signatures of genome organization.</title>
        <authorList>
            <person name="McCormick R.F."/>
            <person name="Truong S.K."/>
            <person name="Sreedasyam A."/>
            <person name="Jenkins J."/>
            <person name="Shu S."/>
            <person name="Sims D."/>
            <person name="Kennedy M."/>
            <person name="Amirebrahimi M."/>
            <person name="Weers B.D."/>
            <person name="McKinley B."/>
            <person name="Mattison A."/>
            <person name="Morishige D.T."/>
            <person name="Grimwood J."/>
            <person name="Schmutz J."/>
            <person name="Mullet J.E."/>
        </authorList>
    </citation>
    <scope>NUCLEOTIDE SEQUENCE [LARGE SCALE GENOMIC DNA]</scope>
    <source>
        <strain evidence="2">cv. BTx623</strain>
    </source>
</reference>
<dbReference type="EMBL" id="CM000763">
    <property type="protein sequence ID" value="OQU85666.1"/>
    <property type="molecule type" value="Genomic_DNA"/>
</dbReference>
<name>A0A1Z5RQJ2_SORBI</name>
<gene>
    <name evidence="1" type="ORF">SORBI_3004G286900</name>
</gene>
<protein>
    <submittedName>
        <fullName evidence="1">Uncharacterized protein</fullName>
    </submittedName>
</protein>
<reference evidence="1 2" key="1">
    <citation type="journal article" date="2009" name="Nature">
        <title>The Sorghum bicolor genome and the diversification of grasses.</title>
        <authorList>
            <person name="Paterson A.H."/>
            <person name="Bowers J.E."/>
            <person name="Bruggmann R."/>
            <person name="Dubchak I."/>
            <person name="Grimwood J."/>
            <person name="Gundlach H."/>
            <person name="Haberer G."/>
            <person name="Hellsten U."/>
            <person name="Mitros T."/>
            <person name="Poliakov A."/>
            <person name="Schmutz J."/>
            <person name="Spannagl M."/>
            <person name="Tang H."/>
            <person name="Wang X."/>
            <person name="Wicker T."/>
            <person name="Bharti A.K."/>
            <person name="Chapman J."/>
            <person name="Feltus F.A."/>
            <person name="Gowik U."/>
            <person name="Grigoriev I.V."/>
            <person name="Lyons E."/>
            <person name="Maher C.A."/>
            <person name="Martis M."/>
            <person name="Narechania A."/>
            <person name="Otillar R.P."/>
            <person name="Penning B.W."/>
            <person name="Salamov A.A."/>
            <person name="Wang Y."/>
            <person name="Zhang L."/>
            <person name="Carpita N.C."/>
            <person name="Freeling M."/>
            <person name="Gingle A.R."/>
            <person name="Hash C.T."/>
            <person name="Keller B."/>
            <person name="Klein P."/>
            <person name="Kresovich S."/>
            <person name="McCann M.C."/>
            <person name="Ming R."/>
            <person name="Peterson D.G."/>
            <person name="Mehboob-ur-Rahman"/>
            <person name="Ware D."/>
            <person name="Westhoff P."/>
            <person name="Mayer K.F."/>
            <person name="Messing J."/>
            <person name="Rokhsar D.S."/>
        </authorList>
    </citation>
    <scope>NUCLEOTIDE SEQUENCE [LARGE SCALE GENOMIC DNA]</scope>
    <source>
        <strain evidence="2">cv. BTx623</strain>
    </source>
</reference>
<sequence length="109" mass="12475">MQMQACSWIFEGSRLQYLIMRPPGARDEKKLRSSQPPDLRPSASCTVCDRVGILFVLVRKLLVVWQSKVCSSFDSCHSFNQCSLVVVTKMKIVITYSLRPKKNYKSCLL</sequence>
<dbReference type="Proteomes" id="UP000000768">
    <property type="component" value="Chromosome 4"/>
</dbReference>
<dbReference type="InParanoid" id="A0A1Z5RQJ2"/>
<dbReference type="Gramene" id="OQU85666">
    <property type="protein sequence ID" value="OQU85666"/>
    <property type="gene ID" value="SORBI_3004G286900"/>
</dbReference>
<evidence type="ECO:0000313" key="2">
    <source>
        <dbReference type="Proteomes" id="UP000000768"/>
    </source>
</evidence>